<dbReference type="EMBL" id="JAEPBG010000003">
    <property type="protein sequence ID" value="MBK4735094.1"/>
    <property type="molecule type" value="Genomic_DNA"/>
</dbReference>
<keyword evidence="1" id="KW-0472">Membrane</keyword>
<dbReference type="Proteomes" id="UP000622890">
    <property type="component" value="Unassembled WGS sequence"/>
</dbReference>
<feature type="domain" description="Polypeptide-transport-associated ShlB-type" evidence="7">
    <location>
        <begin position="76"/>
        <end position="150"/>
    </location>
</feature>
<evidence type="ECO:0000313" key="9">
    <source>
        <dbReference type="Proteomes" id="UP000622890"/>
    </source>
</evidence>
<organism evidence="8 9">
    <name type="scientific">Noviherbaspirillum pedocola</name>
    <dbReference type="NCBI Taxonomy" id="2801341"/>
    <lineage>
        <taxon>Bacteria</taxon>
        <taxon>Pseudomonadati</taxon>
        <taxon>Pseudomonadota</taxon>
        <taxon>Betaproteobacteria</taxon>
        <taxon>Burkholderiales</taxon>
        <taxon>Oxalobacteraceae</taxon>
        <taxon>Noviherbaspirillum</taxon>
    </lineage>
</organism>
<name>A0A934ST96_9BURK</name>
<evidence type="ECO:0000256" key="2">
    <source>
        <dbReference type="ARBA" id="ARBA00022692"/>
    </source>
</evidence>
<dbReference type="PANTHER" id="PTHR34597:SF1">
    <property type="entry name" value="HEME_HEMOPEXIN TRANSPORTER PROTEIN HUXB"/>
    <property type="match status" value="1"/>
</dbReference>
<dbReference type="InterPro" id="IPR013686">
    <property type="entry name" value="Polypept-transport_assoc_ShlB"/>
</dbReference>
<dbReference type="Pfam" id="PF03865">
    <property type="entry name" value="ShlB"/>
    <property type="match status" value="1"/>
</dbReference>
<evidence type="ECO:0000256" key="3">
    <source>
        <dbReference type="ARBA" id="ARBA00023237"/>
    </source>
</evidence>
<dbReference type="GO" id="GO:0098046">
    <property type="term" value="C:type V protein secretion system complex"/>
    <property type="evidence" value="ECO:0007669"/>
    <property type="project" value="TreeGrafter"/>
</dbReference>
<dbReference type="AlphaFoldDB" id="A0A934ST96"/>
<evidence type="ECO:0000256" key="5">
    <source>
        <dbReference type="SAM" id="SignalP"/>
    </source>
</evidence>
<comment type="caution">
    <text evidence="8">The sequence shown here is derived from an EMBL/GenBank/DDBJ whole genome shotgun (WGS) entry which is preliminary data.</text>
</comment>
<sequence length="566" mass="60330">MSRLVRNGALAACALALTESAWAQVAAPNLQNFPNAGQILRELQQSPPESQTPTLPQQPPETAAPPVRRTRDIQIVITEFRISGNAVIPTDELQALLFDLRGKRVGIGELNEAAERVTRYYHERGYTVAQAYLPAQDVKEGKITLIVLEGKIGKREIRNSSRLSDERAAAYIASRAPAGEVIRGREVDRGLLLLQDTPGVGAARATLAPGADVGSSDLLVEVEPGAAYAGSASVDNFGNRYTGQYRATGALQINSPLRLGDALAATVLTSGRDLGYGRLSYQAPIGADGLRVGAAYAATRYRLGREYAPLDAHGTANSVSVFGSYPLIRSQAANLYASAGLEQRRLEDVVDATSTSTRKRLRVTTLGLAGSAQDSLGGGGISNVDASLASGQLDIESPVALAIDAVSTRAQGTYARLSFNASRVQRLADRDFLWLTFASQWASKNLDSSEKFTLGGPTGVRAYPVGEGIGDTGYLASIEWRRRLNDTLQSALFYDLGSVRINREPFDANANNSRKLGGIGFGFYGMAATADWRASLAWRTSGGAPTSVPASGGRTPQLWLRANLPF</sequence>
<keyword evidence="2" id="KW-0812">Transmembrane</keyword>
<dbReference type="Gene3D" id="3.10.20.310">
    <property type="entry name" value="membrane protein fhac"/>
    <property type="match status" value="1"/>
</dbReference>
<reference evidence="8" key="1">
    <citation type="submission" date="2021-01" db="EMBL/GenBank/DDBJ databases">
        <title>Genome sequence of strain Noviherbaspirillum sp. DKR-6.</title>
        <authorList>
            <person name="Chaudhary D.K."/>
        </authorList>
    </citation>
    <scope>NUCLEOTIDE SEQUENCE</scope>
    <source>
        <strain evidence="8">DKR-6</strain>
    </source>
</reference>
<evidence type="ECO:0000256" key="1">
    <source>
        <dbReference type="ARBA" id="ARBA00022452"/>
    </source>
</evidence>
<dbReference type="RefSeq" id="WP_200591849.1">
    <property type="nucleotide sequence ID" value="NZ_JAEPBG010000003.1"/>
</dbReference>
<keyword evidence="9" id="KW-1185">Reference proteome</keyword>
<dbReference type="InterPro" id="IPR005565">
    <property type="entry name" value="Hemolysn_activator_HlyB_C"/>
</dbReference>
<evidence type="ECO:0000259" key="7">
    <source>
        <dbReference type="Pfam" id="PF08479"/>
    </source>
</evidence>
<gene>
    <name evidence="8" type="ORF">JJB74_10780</name>
</gene>
<accession>A0A934ST96</accession>
<dbReference type="Gene3D" id="2.40.160.50">
    <property type="entry name" value="membrane protein fhac: a member of the omp85/tpsb transporter family"/>
    <property type="match status" value="1"/>
</dbReference>
<dbReference type="InterPro" id="IPR051544">
    <property type="entry name" value="TPS_OM_transporter"/>
</dbReference>
<evidence type="ECO:0000256" key="4">
    <source>
        <dbReference type="SAM" id="MobiDB-lite"/>
    </source>
</evidence>
<proteinExistence type="predicted"/>
<feature type="region of interest" description="Disordered" evidence="4">
    <location>
        <begin position="46"/>
        <end position="66"/>
    </location>
</feature>
<dbReference type="GO" id="GO:0008320">
    <property type="term" value="F:protein transmembrane transporter activity"/>
    <property type="evidence" value="ECO:0007669"/>
    <property type="project" value="TreeGrafter"/>
</dbReference>
<keyword evidence="3" id="KW-0998">Cell outer membrane</keyword>
<keyword evidence="5" id="KW-0732">Signal</keyword>
<dbReference type="PANTHER" id="PTHR34597">
    <property type="entry name" value="SLR1661 PROTEIN"/>
    <property type="match status" value="1"/>
</dbReference>
<feature type="compositionally biased region" description="Low complexity" evidence="4">
    <location>
        <begin position="46"/>
        <end position="55"/>
    </location>
</feature>
<dbReference type="GO" id="GO:0046819">
    <property type="term" value="P:protein secretion by the type V secretion system"/>
    <property type="evidence" value="ECO:0007669"/>
    <property type="project" value="TreeGrafter"/>
</dbReference>
<feature type="chain" id="PRO_5037183287" evidence="5">
    <location>
        <begin position="24"/>
        <end position="566"/>
    </location>
</feature>
<feature type="domain" description="Haemolysin activator HlyB C-terminal" evidence="6">
    <location>
        <begin position="214"/>
        <end position="523"/>
    </location>
</feature>
<keyword evidence="1" id="KW-1134">Transmembrane beta strand</keyword>
<evidence type="ECO:0000259" key="6">
    <source>
        <dbReference type="Pfam" id="PF03865"/>
    </source>
</evidence>
<evidence type="ECO:0000313" key="8">
    <source>
        <dbReference type="EMBL" id="MBK4735094.1"/>
    </source>
</evidence>
<protein>
    <submittedName>
        <fullName evidence="8">ShlB/FhaC/HecB family hemolysin secretion/activation protein</fullName>
    </submittedName>
</protein>
<dbReference type="Pfam" id="PF08479">
    <property type="entry name" value="POTRA_2"/>
    <property type="match status" value="1"/>
</dbReference>
<feature type="signal peptide" evidence="5">
    <location>
        <begin position="1"/>
        <end position="23"/>
    </location>
</feature>